<accession>A0AAD6QHH2</accession>
<organism evidence="1 2">
    <name type="scientific">Populus alba x Populus x berolinensis</name>
    <dbReference type="NCBI Taxonomy" id="444605"/>
    <lineage>
        <taxon>Eukaryota</taxon>
        <taxon>Viridiplantae</taxon>
        <taxon>Streptophyta</taxon>
        <taxon>Embryophyta</taxon>
        <taxon>Tracheophyta</taxon>
        <taxon>Spermatophyta</taxon>
        <taxon>Magnoliopsida</taxon>
        <taxon>eudicotyledons</taxon>
        <taxon>Gunneridae</taxon>
        <taxon>Pentapetalae</taxon>
        <taxon>rosids</taxon>
        <taxon>fabids</taxon>
        <taxon>Malpighiales</taxon>
        <taxon>Salicaceae</taxon>
        <taxon>Saliceae</taxon>
        <taxon>Populus</taxon>
    </lineage>
</organism>
<evidence type="ECO:0000313" key="1">
    <source>
        <dbReference type="EMBL" id="KAJ6990472.1"/>
    </source>
</evidence>
<dbReference type="AlphaFoldDB" id="A0AAD6QHH2"/>
<evidence type="ECO:0000313" key="2">
    <source>
        <dbReference type="Proteomes" id="UP001164929"/>
    </source>
</evidence>
<protein>
    <submittedName>
        <fullName evidence="1">Uncharacterized protein</fullName>
    </submittedName>
</protein>
<proteinExistence type="predicted"/>
<dbReference type="EMBL" id="JAQIZT010000007">
    <property type="protein sequence ID" value="KAJ6990472.1"/>
    <property type="molecule type" value="Genomic_DNA"/>
</dbReference>
<dbReference type="Proteomes" id="UP001164929">
    <property type="component" value="Chromosome 7"/>
</dbReference>
<gene>
    <name evidence="1" type="ORF">NC653_018891</name>
</gene>
<reference evidence="1" key="1">
    <citation type="journal article" date="2023" name="Mol. Ecol. Resour.">
        <title>Chromosome-level genome assembly of a triploid poplar Populus alba 'Berolinensis'.</title>
        <authorList>
            <person name="Chen S."/>
            <person name="Yu Y."/>
            <person name="Wang X."/>
            <person name="Wang S."/>
            <person name="Zhang T."/>
            <person name="Zhou Y."/>
            <person name="He R."/>
            <person name="Meng N."/>
            <person name="Wang Y."/>
            <person name="Liu W."/>
            <person name="Liu Z."/>
            <person name="Liu J."/>
            <person name="Guo Q."/>
            <person name="Huang H."/>
            <person name="Sederoff R.R."/>
            <person name="Wang G."/>
            <person name="Qu G."/>
            <person name="Chen S."/>
        </authorList>
    </citation>
    <scope>NUCLEOTIDE SEQUENCE</scope>
    <source>
        <strain evidence="1">SC-2020</strain>
    </source>
</reference>
<sequence length="29" mass="3381">MLSILSIFGSRHAIVHLMRLGRLNVWTMQ</sequence>
<name>A0AAD6QHH2_9ROSI</name>
<keyword evidence="2" id="KW-1185">Reference proteome</keyword>
<comment type="caution">
    <text evidence="1">The sequence shown here is derived from an EMBL/GenBank/DDBJ whole genome shotgun (WGS) entry which is preliminary data.</text>
</comment>